<protein>
    <recommendedName>
        <fullName evidence="3">Glycosyltransferase</fullName>
    </recommendedName>
</protein>
<accession>A0A7Z1GWJ1</accession>
<evidence type="ECO:0000313" key="2">
    <source>
        <dbReference type="Proteomes" id="UP000221580"/>
    </source>
</evidence>
<dbReference type="RefSeq" id="WP_098479440.1">
    <property type="nucleotide sequence ID" value="NZ_PDJN01000001.1"/>
</dbReference>
<comment type="caution">
    <text evidence="1">The sequence shown here is derived from an EMBL/GenBank/DDBJ whole genome shotgun (WGS) entry which is preliminary data.</text>
</comment>
<dbReference type="AlphaFoldDB" id="A0A7Z1GWJ1"/>
<organism evidence="1 2">
    <name type="scientific">Pseudomonas poae</name>
    <dbReference type="NCBI Taxonomy" id="200451"/>
    <lineage>
        <taxon>Bacteria</taxon>
        <taxon>Pseudomonadati</taxon>
        <taxon>Pseudomonadota</taxon>
        <taxon>Gammaproteobacteria</taxon>
        <taxon>Pseudomonadales</taxon>
        <taxon>Pseudomonadaceae</taxon>
        <taxon>Pseudomonas</taxon>
    </lineage>
</organism>
<evidence type="ECO:0000313" key="1">
    <source>
        <dbReference type="EMBL" id="PFG71573.1"/>
    </source>
</evidence>
<dbReference type="EMBL" id="PDJN01000001">
    <property type="protein sequence ID" value="PFG71573.1"/>
    <property type="molecule type" value="Genomic_DNA"/>
</dbReference>
<name>A0A7Z1GWJ1_9PSED</name>
<sequence>MPDDNAHSAKHALFSIALVNYKTLHMTRLCLGLLRDYAIYHQVPVWVVDNGSADESIHYLRTLDWINLVERIPHPREAGYIAHGKALDLILGYVETPYLFLLHTDTFVFDTDVFSMMMSQSTATPRTVAVGCTEQINRGFLRTAWRFGTRLMKYHYRTLMRYVGLPSKNPKPFRETHLKSFCTLWNCDVIKQHNLRFMMDNRVPGYALQDKMVKLGYAISFLSARRLFSYLDHIQAGTVAANGGYDTDHRRRKTYHDTLLRFQKEASNDAKTTSTEK</sequence>
<dbReference type="Proteomes" id="UP000221580">
    <property type="component" value="Unassembled WGS sequence"/>
</dbReference>
<gene>
    <name evidence="1" type="ORF">DM05_1932</name>
</gene>
<proteinExistence type="predicted"/>
<dbReference type="Gene3D" id="3.90.550.10">
    <property type="entry name" value="Spore Coat Polysaccharide Biosynthesis Protein SpsA, Chain A"/>
    <property type="match status" value="1"/>
</dbReference>
<reference evidence="1 2" key="1">
    <citation type="submission" date="2017-09" db="EMBL/GenBank/DDBJ databases">
        <authorList>
            <person name="DeBolt S."/>
            <person name="Huntemann M."/>
            <person name="Clum A."/>
            <person name="Pillay M."/>
            <person name="Palaniappan K."/>
            <person name="Varghese N."/>
            <person name="Mikhailova N."/>
            <person name="Stamatis D."/>
            <person name="Reddy T."/>
            <person name="Daum C."/>
            <person name="Shapiro N."/>
            <person name="Ivanova N."/>
            <person name="Kyrpides N."/>
            <person name="Woyke T."/>
        </authorList>
    </citation>
    <scope>NUCLEOTIDE SEQUENCE [LARGE SCALE GENOMIC DNA]</scope>
    <source>
        <strain evidence="1 2">A2-S9</strain>
    </source>
</reference>
<reference evidence="1 2" key="2">
    <citation type="submission" date="2017-10" db="EMBL/GenBank/DDBJ databases">
        <title>Bacterial endophytes that colonize and modify switchgrass growth.</title>
        <authorList>
            <person name="Debolt S."/>
        </authorList>
    </citation>
    <scope>NUCLEOTIDE SEQUENCE [LARGE SCALE GENOMIC DNA]</scope>
    <source>
        <strain evidence="1 2">A2-S9</strain>
    </source>
</reference>
<evidence type="ECO:0008006" key="3">
    <source>
        <dbReference type="Google" id="ProtNLM"/>
    </source>
</evidence>
<dbReference type="InterPro" id="IPR029044">
    <property type="entry name" value="Nucleotide-diphossugar_trans"/>
</dbReference>
<dbReference type="SUPFAM" id="SSF53448">
    <property type="entry name" value="Nucleotide-diphospho-sugar transferases"/>
    <property type="match status" value="1"/>
</dbReference>